<protein>
    <submittedName>
        <fullName evidence="2">Uncharacterized protein</fullName>
    </submittedName>
</protein>
<evidence type="ECO:0000313" key="2">
    <source>
        <dbReference type="EMBL" id="MCB6184083.1"/>
    </source>
</evidence>
<feature type="signal peptide" evidence="1">
    <location>
        <begin position="1"/>
        <end position="27"/>
    </location>
</feature>
<feature type="chain" id="PRO_5046661606" evidence="1">
    <location>
        <begin position="28"/>
        <end position="111"/>
    </location>
</feature>
<evidence type="ECO:0000313" key="3">
    <source>
        <dbReference type="Proteomes" id="UP001165395"/>
    </source>
</evidence>
<keyword evidence="3" id="KW-1185">Reference proteome</keyword>
<organism evidence="2 3">
    <name type="scientific">Leeia speluncae</name>
    <dbReference type="NCBI Taxonomy" id="2884804"/>
    <lineage>
        <taxon>Bacteria</taxon>
        <taxon>Pseudomonadati</taxon>
        <taxon>Pseudomonadota</taxon>
        <taxon>Betaproteobacteria</taxon>
        <taxon>Neisseriales</taxon>
        <taxon>Leeiaceae</taxon>
        <taxon>Leeia</taxon>
    </lineage>
</organism>
<dbReference type="EMBL" id="JAJBZT010000005">
    <property type="protein sequence ID" value="MCB6184083.1"/>
    <property type="molecule type" value="Genomic_DNA"/>
</dbReference>
<name>A0ABS8D8X6_9NEIS</name>
<dbReference type="Proteomes" id="UP001165395">
    <property type="component" value="Unassembled WGS sequence"/>
</dbReference>
<proteinExistence type="predicted"/>
<dbReference type="RefSeq" id="WP_227180872.1">
    <property type="nucleotide sequence ID" value="NZ_JAJBZT010000005.1"/>
</dbReference>
<evidence type="ECO:0000256" key="1">
    <source>
        <dbReference type="SAM" id="SignalP"/>
    </source>
</evidence>
<sequence>MDKQTALKIGFLAGAAVISLASTTAGATAVCNGSGTSVAVASGTNFIKAGFTQQCSANVVMDYTQDATQVGVCAGSNKGNIKYGGSTAGGAVASSGSWTSAATISSTTTGC</sequence>
<comment type="caution">
    <text evidence="2">The sequence shown here is derived from an EMBL/GenBank/DDBJ whole genome shotgun (WGS) entry which is preliminary data.</text>
</comment>
<gene>
    <name evidence="2" type="ORF">LIN78_11050</name>
</gene>
<keyword evidence="1" id="KW-0732">Signal</keyword>
<reference evidence="2" key="1">
    <citation type="submission" date="2021-10" db="EMBL/GenBank/DDBJ databases">
        <title>The complete genome sequence of Leeia sp. TBRC 13508.</title>
        <authorList>
            <person name="Charoenyingcharoen P."/>
            <person name="Yukphan P."/>
        </authorList>
    </citation>
    <scope>NUCLEOTIDE SEQUENCE</scope>
    <source>
        <strain evidence="2">TBRC 13508</strain>
    </source>
</reference>
<accession>A0ABS8D8X6</accession>